<name>A0ABR7HVA0_9FIRM</name>
<organism evidence="10 11">
    <name type="scientific">Pseudoflavonifractor hominis</name>
    <dbReference type="NCBI Taxonomy" id="2763059"/>
    <lineage>
        <taxon>Bacteria</taxon>
        <taxon>Bacillati</taxon>
        <taxon>Bacillota</taxon>
        <taxon>Clostridia</taxon>
        <taxon>Eubacteriales</taxon>
        <taxon>Oscillospiraceae</taxon>
        <taxon>Pseudoflavonifractor</taxon>
    </lineage>
</organism>
<keyword evidence="6 8" id="KW-1133">Transmembrane helix</keyword>
<dbReference type="Pfam" id="PF13303">
    <property type="entry name" value="PTS_EIIC_2"/>
    <property type="match status" value="1"/>
</dbReference>
<feature type="transmembrane region" description="Helical" evidence="8">
    <location>
        <begin position="211"/>
        <end position="233"/>
    </location>
</feature>
<evidence type="ECO:0000256" key="6">
    <source>
        <dbReference type="ARBA" id="ARBA00022989"/>
    </source>
</evidence>
<evidence type="ECO:0000256" key="2">
    <source>
        <dbReference type="ARBA" id="ARBA00022448"/>
    </source>
</evidence>
<accession>A0ABR7HVA0</accession>
<comment type="caution">
    <text evidence="10">The sequence shown here is derived from an EMBL/GenBank/DDBJ whole genome shotgun (WGS) entry which is preliminary data.</text>
</comment>
<feature type="transmembrane region" description="Helical" evidence="8">
    <location>
        <begin position="265"/>
        <end position="285"/>
    </location>
</feature>
<dbReference type="RefSeq" id="WP_186963994.1">
    <property type="nucleotide sequence ID" value="NZ_JACOPR010000006.1"/>
</dbReference>
<keyword evidence="4 10" id="KW-0762">Sugar transport</keyword>
<keyword evidence="5 8" id="KW-0812">Transmembrane</keyword>
<feature type="transmembrane region" description="Helical" evidence="8">
    <location>
        <begin position="182"/>
        <end position="205"/>
    </location>
</feature>
<keyword evidence="2" id="KW-0813">Transport</keyword>
<feature type="transmembrane region" description="Helical" evidence="8">
    <location>
        <begin position="109"/>
        <end position="129"/>
    </location>
</feature>
<evidence type="ECO:0000256" key="1">
    <source>
        <dbReference type="ARBA" id="ARBA00004651"/>
    </source>
</evidence>
<reference evidence="10 11" key="1">
    <citation type="submission" date="2020-08" db="EMBL/GenBank/DDBJ databases">
        <title>Genome public.</title>
        <authorList>
            <person name="Liu C."/>
            <person name="Sun Q."/>
        </authorList>
    </citation>
    <scope>NUCLEOTIDE SEQUENCE [LARGE SCALE GENOMIC DNA]</scope>
    <source>
        <strain evidence="10 11">New-38</strain>
    </source>
</reference>
<evidence type="ECO:0000256" key="4">
    <source>
        <dbReference type="ARBA" id="ARBA00022597"/>
    </source>
</evidence>
<evidence type="ECO:0000313" key="10">
    <source>
        <dbReference type="EMBL" id="MBC5731351.1"/>
    </source>
</evidence>
<evidence type="ECO:0000256" key="3">
    <source>
        <dbReference type="ARBA" id="ARBA00022475"/>
    </source>
</evidence>
<keyword evidence="3" id="KW-1003">Cell membrane</keyword>
<evidence type="ECO:0000256" key="7">
    <source>
        <dbReference type="ARBA" id="ARBA00023136"/>
    </source>
</evidence>
<feature type="domain" description="Phosphotransferase system EIIC" evidence="9">
    <location>
        <begin position="33"/>
        <end position="367"/>
    </location>
</feature>
<proteinExistence type="predicted"/>
<protein>
    <submittedName>
        <fullName evidence="10">PTS sugar transporter subunit IIC</fullName>
    </submittedName>
</protein>
<dbReference type="EMBL" id="JACOPR010000006">
    <property type="protein sequence ID" value="MBC5731351.1"/>
    <property type="molecule type" value="Genomic_DNA"/>
</dbReference>
<feature type="transmembrane region" description="Helical" evidence="8">
    <location>
        <begin position="141"/>
        <end position="170"/>
    </location>
</feature>
<dbReference type="Proteomes" id="UP000660021">
    <property type="component" value="Unassembled WGS sequence"/>
</dbReference>
<feature type="transmembrane region" description="Helical" evidence="8">
    <location>
        <begin position="333"/>
        <end position="351"/>
    </location>
</feature>
<feature type="transmembrane region" description="Helical" evidence="8">
    <location>
        <begin position="38"/>
        <end position="58"/>
    </location>
</feature>
<dbReference type="InterPro" id="IPR003352">
    <property type="entry name" value="PTS_EIIC"/>
</dbReference>
<evidence type="ECO:0000256" key="8">
    <source>
        <dbReference type="SAM" id="Phobius"/>
    </source>
</evidence>
<evidence type="ECO:0000259" key="9">
    <source>
        <dbReference type="Pfam" id="PF13303"/>
    </source>
</evidence>
<keyword evidence="7 8" id="KW-0472">Membrane</keyword>
<evidence type="ECO:0000256" key="5">
    <source>
        <dbReference type="ARBA" id="ARBA00022692"/>
    </source>
</evidence>
<comment type="subcellular location">
    <subcellularLocation>
        <location evidence="1">Cell membrane</location>
        <topology evidence="1">Multi-pass membrane protein</topology>
    </subcellularLocation>
</comment>
<gene>
    <name evidence="10" type="ORF">H8S34_10965</name>
</gene>
<keyword evidence="11" id="KW-1185">Reference proteome</keyword>
<feature type="transmembrane region" description="Helical" evidence="8">
    <location>
        <begin position="292"/>
        <end position="313"/>
    </location>
</feature>
<sequence length="369" mass="38418">MSEQANKQELTGFHKYMKEQNIEFSFNRIFIQGLGGMAHGLFASLLIGTILGTIGQFTPGAVGTFLAEVSAYTQEIQGAAMAMAIAYAMKADPYVLYSLATVGLVANKLGAAGGPLAVYFVSLIAILAGKLVSKRTPIDLIITPTVTICVGVLAANLIAPPIGSFAVWLGTIIMWATNQQPFLMGILVSVIVGIILTLPISSAAICAGLGLVGLAGGAAVAGCCAQMVGFAVCSYRENKLNGLASIGLGTSMLLVPNLLKKPILWIPPTLTAAITGPIATCLFSLRMNGAPISSGMGTSGIVGPIGVVTGWLNPSEAAVKMGEVALTPGAMDWIGMILICFVLPAILSWVISEFMRKKGWIEFGDYKMV</sequence>
<evidence type="ECO:0000313" key="11">
    <source>
        <dbReference type="Proteomes" id="UP000660021"/>
    </source>
</evidence>